<keyword evidence="3" id="KW-0804">Transcription</keyword>
<dbReference type="SUPFAM" id="SSF51215">
    <property type="entry name" value="Regulatory protein AraC"/>
    <property type="match status" value="1"/>
</dbReference>
<dbReference type="SUPFAM" id="SSF46689">
    <property type="entry name" value="Homeodomain-like"/>
    <property type="match status" value="1"/>
</dbReference>
<dbReference type="RefSeq" id="WP_188957089.1">
    <property type="nucleotide sequence ID" value="NZ_BMIB01000005.1"/>
</dbReference>
<dbReference type="EMBL" id="BMIB01000005">
    <property type="protein sequence ID" value="GGH78756.1"/>
    <property type="molecule type" value="Genomic_DNA"/>
</dbReference>
<keyword evidence="1" id="KW-0805">Transcription regulation</keyword>
<name>A0A917J2U7_9BACT</name>
<dbReference type="PANTHER" id="PTHR43280:SF32">
    <property type="entry name" value="TRANSCRIPTIONAL REGULATORY PROTEIN"/>
    <property type="match status" value="1"/>
</dbReference>
<dbReference type="InterPro" id="IPR018060">
    <property type="entry name" value="HTH_AraC"/>
</dbReference>
<dbReference type="PANTHER" id="PTHR43280">
    <property type="entry name" value="ARAC-FAMILY TRANSCRIPTIONAL REGULATOR"/>
    <property type="match status" value="1"/>
</dbReference>
<evidence type="ECO:0000256" key="2">
    <source>
        <dbReference type="ARBA" id="ARBA00023125"/>
    </source>
</evidence>
<proteinExistence type="predicted"/>
<dbReference type="InterPro" id="IPR003313">
    <property type="entry name" value="AraC-bd"/>
</dbReference>
<evidence type="ECO:0000313" key="6">
    <source>
        <dbReference type="Proteomes" id="UP000627292"/>
    </source>
</evidence>
<dbReference type="InterPro" id="IPR009057">
    <property type="entry name" value="Homeodomain-like_sf"/>
</dbReference>
<dbReference type="Proteomes" id="UP000627292">
    <property type="component" value="Unassembled WGS sequence"/>
</dbReference>
<dbReference type="Gene3D" id="1.10.10.60">
    <property type="entry name" value="Homeodomain-like"/>
    <property type="match status" value="1"/>
</dbReference>
<evidence type="ECO:0000256" key="3">
    <source>
        <dbReference type="ARBA" id="ARBA00023163"/>
    </source>
</evidence>
<dbReference type="GO" id="GO:0003700">
    <property type="term" value="F:DNA-binding transcription factor activity"/>
    <property type="evidence" value="ECO:0007669"/>
    <property type="project" value="InterPro"/>
</dbReference>
<keyword evidence="2" id="KW-0238">DNA-binding</keyword>
<dbReference type="Pfam" id="PF12833">
    <property type="entry name" value="HTH_18"/>
    <property type="match status" value="1"/>
</dbReference>
<protein>
    <submittedName>
        <fullName evidence="5">Transcriptional regulator</fullName>
    </submittedName>
</protein>
<dbReference type="Gene3D" id="2.60.120.10">
    <property type="entry name" value="Jelly Rolls"/>
    <property type="match status" value="1"/>
</dbReference>
<keyword evidence="6" id="KW-1185">Reference proteome</keyword>
<dbReference type="SMART" id="SM00342">
    <property type="entry name" value="HTH_ARAC"/>
    <property type="match status" value="1"/>
</dbReference>
<dbReference type="InterPro" id="IPR014710">
    <property type="entry name" value="RmlC-like_jellyroll"/>
</dbReference>
<evidence type="ECO:0000259" key="4">
    <source>
        <dbReference type="PROSITE" id="PS01124"/>
    </source>
</evidence>
<gene>
    <name evidence="5" type="ORF">GCM10011379_47090</name>
</gene>
<sequence length="305" mass="34979">MNRREKMETIAESIAWYSKKVTISQSAWPHGQHPYFALLAAEGVLPVGGPVKTDHYILAVCMRGQGTMLMDETQVAVQPGSFFMIPPNYRYGYVHGTEDLLLYCILFKKEFLDEAVLKQGVLEQLLLSEAEAVSLLPENARVVEDVMRRMYEECHKEDGYALPILRLQLLELLYEVQRLHTANTVRSVKPVTRSAQLAQEYRRLVDEKFTDLRTVQEYASLLHVSPKYLSELVRNETGESALHIIHRRICREAAYLLQYTQATVKEVADQLHFDTPSHFSRFFKQVAGYNPSEVKKELMLPDTAA</sequence>
<comment type="caution">
    <text evidence="5">The sequence shown here is derived from an EMBL/GenBank/DDBJ whole genome shotgun (WGS) entry which is preliminary data.</text>
</comment>
<dbReference type="GO" id="GO:0043565">
    <property type="term" value="F:sequence-specific DNA binding"/>
    <property type="evidence" value="ECO:0007669"/>
    <property type="project" value="InterPro"/>
</dbReference>
<feature type="domain" description="HTH araC/xylS-type" evidence="4">
    <location>
        <begin position="199"/>
        <end position="297"/>
    </location>
</feature>
<evidence type="ECO:0000256" key="1">
    <source>
        <dbReference type="ARBA" id="ARBA00023015"/>
    </source>
</evidence>
<dbReference type="PROSITE" id="PS01124">
    <property type="entry name" value="HTH_ARAC_FAMILY_2"/>
    <property type="match status" value="1"/>
</dbReference>
<dbReference type="InterPro" id="IPR037923">
    <property type="entry name" value="HTH-like"/>
</dbReference>
<reference evidence="5" key="1">
    <citation type="journal article" date="2014" name="Int. J. Syst. Evol. Microbiol.">
        <title>Complete genome sequence of Corynebacterium casei LMG S-19264T (=DSM 44701T), isolated from a smear-ripened cheese.</title>
        <authorList>
            <consortium name="US DOE Joint Genome Institute (JGI-PGF)"/>
            <person name="Walter F."/>
            <person name="Albersmeier A."/>
            <person name="Kalinowski J."/>
            <person name="Ruckert C."/>
        </authorList>
    </citation>
    <scope>NUCLEOTIDE SEQUENCE</scope>
    <source>
        <strain evidence="5">CGMCC 1.15290</strain>
    </source>
</reference>
<dbReference type="AlphaFoldDB" id="A0A917J2U7"/>
<evidence type="ECO:0000313" key="5">
    <source>
        <dbReference type="EMBL" id="GGH78756.1"/>
    </source>
</evidence>
<organism evidence="5 6">
    <name type="scientific">Filimonas zeae</name>
    <dbReference type="NCBI Taxonomy" id="1737353"/>
    <lineage>
        <taxon>Bacteria</taxon>
        <taxon>Pseudomonadati</taxon>
        <taxon>Bacteroidota</taxon>
        <taxon>Chitinophagia</taxon>
        <taxon>Chitinophagales</taxon>
        <taxon>Chitinophagaceae</taxon>
        <taxon>Filimonas</taxon>
    </lineage>
</organism>
<reference evidence="5" key="2">
    <citation type="submission" date="2020-09" db="EMBL/GenBank/DDBJ databases">
        <authorList>
            <person name="Sun Q."/>
            <person name="Zhou Y."/>
        </authorList>
    </citation>
    <scope>NUCLEOTIDE SEQUENCE</scope>
    <source>
        <strain evidence="5">CGMCC 1.15290</strain>
    </source>
</reference>
<accession>A0A917J2U7</accession>
<dbReference type="Pfam" id="PF02311">
    <property type="entry name" value="AraC_binding"/>
    <property type="match status" value="1"/>
</dbReference>